<keyword evidence="4 6" id="KW-0472">Membrane</keyword>
<evidence type="ECO:0000256" key="6">
    <source>
        <dbReference type="SAM" id="Phobius"/>
    </source>
</evidence>
<dbReference type="EMBL" id="JBITYG010000001">
    <property type="protein sequence ID" value="MFI9099272.1"/>
    <property type="molecule type" value="Genomic_DNA"/>
</dbReference>
<dbReference type="PANTHER" id="PTHR11328">
    <property type="entry name" value="MAJOR FACILITATOR SUPERFAMILY DOMAIN-CONTAINING PROTEIN"/>
    <property type="match status" value="1"/>
</dbReference>
<dbReference type="InterPro" id="IPR036259">
    <property type="entry name" value="MFS_trans_sf"/>
</dbReference>
<evidence type="ECO:0000259" key="7">
    <source>
        <dbReference type="PROSITE" id="PS50850"/>
    </source>
</evidence>
<evidence type="ECO:0000256" key="3">
    <source>
        <dbReference type="ARBA" id="ARBA00022989"/>
    </source>
</evidence>
<evidence type="ECO:0000313" key="9">
    <source>
        <dbReference type="Proteomes" id="UP001614394"/>
    </source>
</evidence>
<gene>
    <name evidence="8" type="ORF">ACIGXA_02020</name>
</gene>
<feature type="domain" description="Major facilitator superfamily (MFS) profile" evidence="7">
    <location>
        <begin position="246"/>
        <end position="455"/>
    </location>
</feature>
<evidence type="ECO:0000256" key="1">
    <source>
        <dbReference type="ARBA" id="ARBA00004651"/>
    </source>
</evidence>
<evidence type="ECO:0000256" key="4">
    <source>
        <dbReference type="ARBA" id="ARBA00023136"/>
    </source>
</evidence>
<feature type="transmembrane region" description="Helical" evidence="6">
    <location>
        <begin position="58"/>
        <end position="79"/>
    </location>
</feature>
<feature type="transmembrane region" description="Helical" evidence="6">
    <location>
        <begin position="335"/>
        <end position="357"/>
    </location>
</feature>
<organism evidence="8 9">
    <name type="scientific">Streptomyces fildesensis</name>
    <dbReference type="NCBI Taxonomy" id="375757"/>
    <lineage>
        <taxon>Bacteria</taxon>
        <taxon>Bacillati</taxon>
        <taxon>Actinomycetota</taxon>
        <taxon>Actinomycetes</taxon>
        <taxon>Kitasatosporales</taxon>
        <taxon>Streptomycetaceae</taxon>
        <taxon>Streptomyces</taxon>
    </lineage>
</organism>
<dbReference type="InterPro" id="IPR039672">
    <property type="entry name" value="MFS_2"/>
</dbReference>
<dbReference type="PROSITE" id="PS50850">
    <property type="entry name" value="MFS"/>
    <property type="match status" value="1"/>
</dbReference>
<name>A0ABW8C0C8_9ACTN</name>
<feature type="region of interest" description="Disordered" evidence="5">
    <location>
        <begin position="1"/>
        <end position="20"/>
    </location>
</feature>
<keyword evidence="2 6" id="KW-0812">Transmembrane</keyword>
<feature type="transmembrane region" description="Helical" evidence="6">
    <location>
        <begin position="169"/>
        <end position="187"/>
    </location>
</feature>
<keyword evidence="3 6" id="KW-1133">Transmembrane helix</keyword>
<feature type="transmembrane region" description="Helical" evidence="6">
    <location>
        <begin position="378"/>
        <end position="405"/>
    </location>
</feature>
<evidence type="ECO:0000256" key="2">
    <source>
        <dbReference type="ARBA" id="ARBA00022692"/>
    </source>
</evidence>
<comment type="subcellular location">
    <subcellularLocation>
        <location evidence="1">Cell membrane</location>
        <topology evidence="1">Multi-pass membrane protein</topology>
    </subcellularLocation>
</comment>
<dbReference type="SUPFAM" id="SSF103473">
    <property type="entry name" value="MFS general substrate transporter"/>
    <property type="match status" value="1"/>
</dbReference>
<proteinExistence type="predicted"/>
<evidence type="ECO:0000313" key="8">
    <source>
        <dbReference type="EMBL" id="MFI9099272.1"/>
    </source>
</evidence>
<feature type="transmembrane region" description="Helical" evidence="6">
    <location>
        <begin position="100"/>
        <end position="121"/>
    </location>
</feature>
<feature type="transmembrane region" description="Helical" evidence="6">
    <location>
        <begin position="283"/>
        <end position="300"/>
    </location>
</feature>
<dbReference type="PANTHER" id="PTHR11328:SF24">
    <property type="entry name" value="MAJOR FACILITATOR SUPERFAMILY (MFS) PROFILE DOMAIN-CONTAINING PROTEIN"/>
    <property type="match status" value="1"/>
</dbReference>
<reference evidence="8 9" key="1">
    <citation type="submission" date="2024-10" db="EMBL/GenBank/DDBJ databases">
        <title>The Natural Products Discovery Center: Release of the First 8490 Sequenced Strains for Exploring Actinobacteria Biosynthetic Diversity.</title>
        <authorList>
            <person name="Kalkreuter E."/>
            <person name="Kautsar S.A."/>
            <person name="Yang D."/>
            <person name="Bader C.D."/>
            <person name="Teijaro C.N."/>
            <person name="Fluegel L."/>
            <person name="Davis C.M."/>
            <person name="Simpson J.R."/>
            <person name="Lauterbach L."/>
            <person name="Steele A.D."/>
            <person name="Gui C."/>
            <person name="Meng S."/>
            <person name="Li G."/>
            <person name="Viehrig K."/>
            <person name="Ye F."/>
            <person name="Su P."/>
            <person name="Kiefer A.F."/>
            <person name="Nichols A."/>
            <person name="Cepeda A.J."/>
            <person name="Yan W."/>
            <person name="Fan B."/>
            <person name="Jiang Y."/>
            <person name="Adhikari A."/>
            <person name="Zheng C.-J."/>
            <person name="Schuster L."/>
            <person name="Cowan T.M."/>
            <person name="Smanski M.J."/>
            <person name="Chevrette M.G."/>
            <person name="De Carvalho L.P.S."/>
            <person name="Shen B."/>
        </authorList>
    </citation>
    <scope>NUCLEOTIDE SEQUENCE [LARGE SCALE GENOMIC DNA]</scope>
    <source>
        <strain evidence="8 9">NPDC053399</strain>
    </source>
</reference>
<feature type="transmembrane region" description="Helical" evidence="6">
    <location>
        <begin position="127"/>
        <end position="149"/>
    </location>
</feature>
<keyword evidence="9" id="KW-1185">Reference proteome</keyword>
<accession>A0ABW8C0C8</accession>
<dbReference type="InterPro" id="IPR020846">
    <property type="entry name" value="MFS_dom"/>
</dbReference>
<feature type="transmembrane region" description="Helical" evidence="6">
    <location>
        <begin position="425"/>
        <end position="445"/>
    </location>
</feature>
<dbReference type="Gene3D" id="1.20.1250.20">
    <property type="entry name" value="MFS general substrate transporter like domains"/>
    <property type="match status" value="2"/>
</dbReference>
<dbReference type="Proteomes" id="UP001614394">
    <property type="component" value="Unassembled WGS sequence"/>
</dbReference>
<dbReference type="RefSeq" id="WP_399643568.1">
    <property type="nucleotide sequence ID" value="NZ_JBITYG010000001.1"/>
</dbReference>
<dbReference type="Pfam" id="PF13347">
    <property type="entry name" value="MFS_2"/>
    <property type="match status" value="1"/>
</dbReference>
<feature type="transmembrane region" description="Helical" evidence="6">
    <location>
        <begin position="312"/>
        <end position="329"/>
    </location>
</feature>
<feature type="transmembrane region" description="Helical" evidence="6">
    <location>
        <begin position="249"/>
        <end position="271"/>
    </location>
</feature>
<feature type="transmembrane region" description="Helical" evidence="6">
    <location>
        <begin position="199"/>
        <end position="220"/>
    </location>
</feature>
<sequence length="455" mass="46924">MTAVEPEQAVLPPRPRPQAAPAVPGARLRFGYASGSLVTGTFNTLPGLLLLPYLTDTLGIGAALAGTVVLLPKVWDAVLNPLVGRASDRTRTRWGARRPYVLLGGLAAALTFALMFSGVAAGTAGAWFTGAGFLLSATAFAFFQVPYAAMPAEITTRRQDQLRLVGGRVAVIGVAALIAGAAGPAIADAGGGGIPGHRWVGLFGALVITIGAVGAFLGTAGTRGDRVLESEPSLRHQFAVARANAPFMALLRCGVVQSLATGFMLVGAPYFTDHVLHDSDATGLVVGAFVLPNLLTVNLWSRLGSRIGNRRGYAAACGLFIAGCLLLLASPDLPLAVVAVAIAVTGTGHAGQLLFLYAMLTDRTTHDTERTGRRQAGVFSGVFTTGEMLGLALAPFLYGLVLQIFGYASSTDGESVRQSSTAELGVLLGFTLLPVLATAAALTLLRGYDRLVSAA</sequence>
<protein>
    <submittedName>
        <fullName evidence="8">MFS transporter</fullName>
    </submittedName>
</protein>
<evidence type="ECO:0000256" key="5">
    <source>
        <dbReference type="SAM" id="MobiDB-lite"/>
    </source>
</evidence>
<comment type="caution">
    <text evidence="8">The sequence shown here is derived from an EMBL/GenBank/DDBJ whole genome shotgun (WGS) entry which is preliminary data.</text>
</comment>